<gene>
    <name evidence="1" type="ORF">AJ78_06163</name>
</gene>
<organism evidence="1 2">
    <name type="scientific">Emergomyces pasteurianus Ep9510</name>
    <dbReference type="NCBI Taxonomy" id="1447872"/>
    <lineage>
        <taxon>Eukaryota</taxon>
        <taxon>Fungi</taxon>
        <taxon>Dikarya</taxon>
        <taxon>Ascomycota</taxon>
        <taxon>Pezizomycotina</taxon>
        <taxon>Eurotiomycetes</taxon>
        <taxon>Eurotiomycetidae</taxon>
        <taxon>Onygenales</taxon>
        <taxon>Ajellomycetaceae</taxon>
        <taxon>Emergomyces</taxon>
    </lineage>
</organism>
<dbReference type="EMBL" id="LGRN01000306">
    <property type="protein sequence ID" value="OJD13374.1"/>
    <property type="molecule type" value="Genomic_DNA"/>
</dbReference>
<reference evidence="1 2" key="1">
    <citation type="submission" date="2015-07" db="EMBL/GenBank/DDBJ databases">
        <title>Emmonsia species relationships and genome sequence.</title>
        <authorList>
            <consortium name="The Broad Institute Genomics Platform"/>
            <person name="Cuomo C.A."/>
            <person name="Munoz J.F."/>
            <person name="Imamovic A."/>
            <person name="Priest M.E."/>
            <person name="Young S."/>
            <person name="Clay O.K."/>
            <person name="McEwen J.G."/>
        </authorList>
    </citation>
    <scope>NUCLEOTIDE SEQUENCE [LARGE SCALE GENOMIC DNA]</scope>
    <source>
        <strain evidence="1 2">UAMH 9510</strain>
    </source>
</reference>
<name>A0A1J9PBG3_9EURO</name>
<evidence type="ECO:0000313" key="2">
    <source>
        <dbReference type="Proteomes" id="UP000182235"/>
    </source>
</evidence>
<sequence>MAYDKPSLKPSCERSLLKSPFQMCIHSKISADPSSQPDAIWRMLSRSPRERLDTAEARENNSWLYMLIMGNGILLRLFHSHSPWMTSNEQPSEYPKQERFRLFTVLNPRIRVENGLPILNMDAEMRHYEIPDHTTSQTNITKPNTSVYGNLQKRRLLGIGNGRIY</sequence>
<dbReference type="Proteomes" id="UP000182235">
    <property type="component" value="Unassembled WGS sequence"/>
</dbReference>
<comment type="caution">
    <text evidence="1">The sequence shown here is derived from an EMBL/GenBank/DDBJ whole genome shotgun (WGS) entry which is preliminary data.</text>
</comment>
<accession>A0A1J9PBG3</accession>
<evidence type="ECO:0000313" key="1">
    <source>
        <dbReference type="EMBL" id="OJD13374.1"/>
    </source>
</evidence>
<keyword evidence="2" id="KW-1185">Reference proteome</keyword>
<dbReference type="OrthoDB" id="4207073at2759"/>
<proteinExistence type="predicted"/>
<protein>
    <submittedName>
        <fullName evidence="1">Uncharacterized protein</fullName>
    </submittedName>
</protein>
<dbReference type="AlphaFoldDB" id="A0A1J9PBG3"/>